<dbReference type="RefSeq" id="WP_123250036.1">
    <property type="nucleotide sequence ID" value="NZ_RJLS01000002.1"/>
</dbReference>
<feature type="binding site" evidence="5">
    <location>
        <position position="2"/>
    </location>
    <ligand>
        <name>Ni(2+)</name>
        <dbReference type="ChEBI" id="CHEBI:49786"/>
    </ligand>
</feature>
<dbReference type="InterPro" id="IPR020538">
    <property type="entry name" value="Hydgase_Ni_incorp_HypA/HybF_CS"/>
</dbReference>
<dbReference type="PANTHER" id="PTHR34535">
    <property type="entry name" value="HYDROGENASE MATURATION FACTOR HYPA"/>
    <property type="match status" value="1"/>
</dbReference>
<comment type="function">
    <text evidence="5">Involved in the maturation of [NiFe] hydrogenases. Required for nickel insertion into the metal center of the hydrogenase.</text>
</comment>
<name>A0ABX9WXK3_9GAMM</name>
<dbReference type="HAMAP" id="MF_00213">
    <property type="entry name" value="HypA_HybF"/>
    <property type="match status" value="1"/>
</dbReference>
<evidence type="ECO:0000256" key="2">
    <source>
        <dbReference type="ARBA" id="ARBA00022596"/>
    </source>
</evidence>
<sequence length="113" mass="12571">MHEISMCYNALELIEQQARQHGAQRVTGVWLEIGALSCIEESALRFCFESVCRQTLAEGCQLHLSVRPAQAWCWECSQPVEVADHDSGCPRCGGHSLRVESGDSLQLKQLAIE</sequence>
<dbReference type="PIRSF" id="PIRSF004761">
    <property type="entry name" value="Hydrgn_mat_HypA"/>
    <property type="match status" value="1"/>
</dbReference>
<dbReference type="Gene3D" id="3.30.2320.80">
    <property type="match status" value="1"/>
</dbReference>
<keyword evidence="3 5" id="KW-0479">Metal-binding</keyword>
<dbReference type="PANTHER" id="PTHR34535:SF3">
    <property type="entry name" value="HYDROGENASE MATURATION FACTOR HYPA"/>
    <property type="match status" value="1"/>
</dbReference>
<dbReference type="Proteomes" id="UP000271870">
    <property type="component" value="Unassembled WGS sequence"/>
</dbReference>
<feature type="binding site" evidence="5">
    <location>
        <position position="76"/>
    </location>
    <ligand>
        <name>Zn(2+)</name>
        <dbReference type="ChEBI" id="CHEBI:29105"/>
    </ligand>
</feature>
<keyword evidence="2 5" id="KW-0533">Nickel</keyword>
<dbReference type="InterPro" id="IPR000688">
    <property type="entry name" value="HypA/HybF"/>
</dbReference>
<feature type="binding site" evidence="5">
    <location>
        <position position="89"/>
    </location>
    <ligand>
        <name>Zn(2+)</name>
        <dbReference type="ChEBI" id="CHEBI:29105"/>
    </ligand>
</feature>
<evidence type="ECO:0000313" key="6">
    <source>
        <dbReference type="EMBL" id="RNM26804.1"/>
    </source>
</evidence>
<organism evidence="6 7">
    <name type="scientific">Dickeya undicola</name>
    <dbReference type="NCBI Taxonomy" id="1577887"/>
    <lineage>
        <taxon>Bacteria</taxon>
        <taxon>Pseudomonadati</taxon>
        <taxon>Pseudomonadota</taxon>
        <taxon>Gammaproteobacteria</taxon>
        <taxon>Enterobacterales</taxon>
        <taxon>Pectobacteriaceae</taxon>
        <taxon>Dickeya</taxon>
    </lineage>
</organism>
<comment type="caution">
    <text evidence="6">The sequence shown here is derived from an EMBL/GenBank/DDBJ whole genome shotgun (WGS) entry which is preliminary data.</text>
</comment>
<accession>A0ABX9WXK3</accession>
<dbReference type="EMBL" id="RJLS01000002">
    <property type="protein sequence ID" value="RNM26804.1"/>
    <property type="molecule type" value="Genomic_DNA"/>
</dbReference>
<dbReference type="Pfam" id="PF01155">
    <property type="entry name" value="HypA"/>
    <property type="match status" value="1"/>
</dbReference>
<proteinExistence type="inferred from homology"/>
<evidence type="ECO:0000256" key="4">
    <source>
        <dbReference type="ARBA" id="ARBA00022833"/>
    </source>
</evidence>
<evidence type="ECO:0000256" key="5">
    <source>
        <dbReference type="HAMAP-Rule" id="MF_00213"/>
    </source>
</evidence>
<reference evidence="6 7" key="1">
    <citation type="submission" date="2018-11" db="EMBL/GenBank/DDBJ databases">
        <title>Characterization of surface water Dickeya isolates.</title>
        <authorList>
            <person name="Van Gijsegem F."/>
            <person name="Pedron J."/>
        </authorList>
    </citation>
    <scope>NUCLEOTIDE SEQUENCE [LARGE SCALE GENOMIC DNA]</scope>
    <source>
        <strain evidence="6 7">FVG10-MFV-A16</strain>
    </source>
</reference>
<feature type="binding site" evidence="5">
    <location>
        <position position="92"/>
    </location>
    <ligand>
        <name>Zn(2+)</name>
        <dbReference type="ChEBI" id="CHEBI:29105"/>
    </ligand>
</feature>
<dbReference type="NCBIfam" id="NF009046">
    <property type="entry name" value="PRK12380.1"/>
    <property type="match status" value="1"/>
</dbReference>
<protein>
    <recommendedName>
        <fullName evidence="5">Hydrogenase maturation factor HypA</fullName>
    </recommendedName>
</protein>
<comment type="similarity">
    <text evidence="1 5">Belongs to the HypA/HybF family.</text>
</comment>
<dbReference type="NCBIfam" id="TIGR00100">
    <property type="entry name" value="hypA"/>
    <property type="match status" value="1"/>
</dbReference>
<gene>
    <name evidence="5 6" type="primary">hypA</name>
    <name evidence="6" type="ORF">EFS38_03420</name>
</gene>
<evidence type="ECO:0000256" key="1">
    <source>
        <dbReference type="ARBA" id="ARBA00010748"/>
    </source>
</evidence>
<dbReference type="PROSITE" id="PS01249">
    <property type="entry name" value="HYPA"/>
    <property type="match status" value="1"/>
</dbReference>
<keyword evidence="4 5" id="KW-0862">Zinc</keyword>
<evidence type="ECO:0000313" key="7">
    <source>
        <dbReference type="Proteomes" id="UP000271870"/>
    </source>
</evidence>
<dbReference type="NCBIfam" id="NF002979">
    <property type="entry name" value="PRK03681.1"/>
    <property type="match status" value="1"/>
</dbReference>
<evidence type="ECO:0000256" key="3">
    <source>
        <dbReference type="ARBA" id="ARBA00022723"/>
    </source>
</evidence>
<keyword evidence="7" id="KW-1185">Reference proteome</keyword>
<feature type="binding site" evidence="5">
    <location>
        <position position="73"/>
    </location>
    <ligand>
        <name>Zn(2+)</name>
        <dbReference type="ChEBI" id="CHEBI:29105"/>
    </ligand>
</feature>